<gene>
    <name evidence="2" type="ORF">BCR34DRAFT_590359</name>
</gene>
<keyword evidence="1" id="KW-0732">Signal</keyword>
<evidence type="ECO:0000313" key="2">
    <source>
        <dbReference type="EMBL" id="ORY07290.1"/>
    </source>
</evidence>
<evidence type="ECO:0008006" key="4">
    <source>
        <dbReference type="Google" id="ProtNLM"/>
    </source>
</evidence>
<evidence type="ECO:0000313" key="3">
    <source>
        <dbReference type="Proteomes" id="UP000193144"/>
    </source>
</evidence>
<feature type="signal peptide" evidence="1">
    <location>
        <begin position="1"/>
        <end position="20"/>
    </location>
</feature>
<comment type="caution">
    <text evidence="2">The sequence shown here is derived from an EMBL/GenBank/DDBJ whole genome shotgun (WGS) entry which is preliminary data.</text>
</comment>
<dbReference type="Proteomes" id="UP000193144">
    <property type="component" value="Unassembled WGS sequence"/>
</dbReference>
<organism evidence="2 3">
    <name type="scientific">Clohesyomyces aquaticus</name>
    <dbReference type="NCBI Taxonomy" id="1231657"/>
    <lineage>
        <taxon>Eukaryota</taxon>
        <taxon>Fungi</taxon>
        <taxon>Dikarya</taxon>
        <taxon>Ascomycota</taxon>
        <taxon>Pezizomycotina</taxon>
        <taxon>Dothideomycetes</taxon>
        <taxon>Pleosporomycetidae</taxon>
        <taxon>Pleosporales</taxon>
        <taxon>Lindgomycetaceae</taxon>
        <taxon>Clohesyomyces</taxon>
    </lineage>
</organism>
<name>A0A1Y1ZAI5_9PLEO</name>
<evidence type="ECO:0000256" key="1">
    <source>
        <dbReference type="SAM" id="SignalP"/>
    </source>
</evidence>
<reference evidence="2 3" key="1">
    <citation type="submission" date="2016-07" db="EMBL/GenBank/DDBJ databases">
        <title>Pervasive Adenine N6-methylation of Active Genes in Fungi.</title>
        <authorList>
            <consortium name="DOE Joint Genome Institute"/>
            <person name="Mondo S.J."/>
            <person name="Dannebaum R.O."/>
            <person name="Kuo R.C."/>
            <person name="Labutti K."/>
            <person name="Haridas S."/>
            <person name="Kuo A."/>
            <person name="Salamov A."/>
            <person name="Ahrendt S.R."/>
            <person name="Lipzen A."/>
            <person name="Sullivan W."/>
            <person name="Andreopoulos W.B."/>
            <person name="Clum A."/>
            <person name="Lindquist E."/>
            <person name="Daum C."/>
            <person name="Ramamoorthy G.K."/>
            <person name="Gryganskyi A."/>
            <person name="Culley D."/>
            <person name="Magnuson J.K."/>
            <person name="James T.Y."/>
            <person name="O'Malley M.A."/>
            <person name="Stajich J.E."/>
            <person name="Spatafora J.W."/>
            <person name="Visel A."/>
            <person name="Grigoriev I.V."/>
        </authorList>
    </citation>
    <scope>NUCLEOTIDE SEQUENCE [LARGE SCALE GENOMIC DNA]</scope>
    <source>
        <strain evidence="2 3">CBS 115471</strain>
    </source>
</reference>
<proteinExistence type="predicted"/>
<dbReference type="EMBL" id="MCFA01000110">
    <property type="protein sequence ID" value="ORY07290.1"/>
    <property type="molecule type" value="Genomic_DNA"/>
</dbReference>
<protein>
    <recommendedName>
        <fullName evidence="4">Extracellular membrane protein CFEM domain-containing protein</fullName>
    </recommendedName>
</protein>
<accession>A0A1Y1ZAI5</accession>
<feature type="chain" id="PRO_5013276951" description="Extracellular membrane protein CFEM domain-containing protein" evidence="1">
    <location>
        <begin position="21"/>
        <end position="111"/>
    </location>
</feature>
<keyword evidence="3" id="KW-1185">Reference proteome</keyword>
<dbReference type="OrthoDB" id="3747277at2759"/>
<dbReference type="AlphaFoldDB" id="A0A1Y1ZAI5"/>
<sequence>MKLFTKSVLFIATLLQGTKAFELPTCGTENCLTDNLFYGCKPKVLGCICKMDQGRVDEFVGNITPCLKSSDRKKKYCTDGALFQYISLLKDVCKDFGKNVDLEYESVVEGN</sequence>